<reference evidence="2 3" key="1">
    <citation type="submission" date="2019-05" db="EMBL/GenBank/DDBJ databases">
        <title>Streptomyces marianii sp. nov., a novel marine actinomycete from southern coast of India.</title>
        <authorList>
            <person name="Iniyan A.M."/>
            <person name="Wink J."/>
            <person name="Ramprasad E."/>
            <person name="Ramana C.V."/>
            <person name="Bunk B."/>
            <person name="Sproer C."/>
            <person name="Joseph F.-J.R.S."/>
            <person name="Vincent S.G.P."/>
        </authorList>
    </citation>
    <scope>NUCLEOTIDE SEQUENCE [LARGE SCALE GENOMIC DNA]</scope>
    <source>
        <strain evidence="2 3">ICN19</strain>
    </source>
</reference>
<dbReference type="AlphaFoldDB" id="A0A5R9DYA3"/>
<dbReference type="InterPro" id="IPR036866">
    <property type="entry name" value="RibonucZ/Hydroxyglut_hydro"/>
</dbReference>
<dbReference type="InterPro" id="IPR052159">
    <property type="entry name" value="Competence_DNA_uptake"/>
</dbReference>
<dbReference type="PANTHER" id="PTHR30619:SF1">
    <property type="entry name" value="RECOMBINATION PROTEIN 2"/>
    <property type="match status" value="1"/>
</dbReference>
<comment type="caution">
    <text evidence="2">The sequence shown here is derived from an EMBL/GenBank/DDBJ whole genome shotgun (WGS) entry which is preliminary data.</text>
</comment>
<name>A0A5R9DYA3_9ACTN</name>
<dbReference type="OrthoDB" id="7177610at2"/>
<dbReference type="PANTHER" id="PTHR30619">
    <property type="entry name" value="DNA INTERNALIZATION/COMPETENCE PROTEIN COMEC/REC2"/>
    <property type="match status" value="1"/>
</dbReference>
<proteinExistence type="predicted"/>
<evidence type="ECO:0000313" key="3">
    <source>
        <dbReference type="Proteomes" id="UP000305921"/>
    </source>
</evidence>
<dbReference type="Proteomes" id="UP000305921">
    <property type="component" value="Unassembled WGS sequence"/>
</dbReference>
<organism evidence="2 3">
    <name type="scientific">Streptomyces marianii</name>
    <dbReference type="NCBI Taxonomy" id="1817406"/>
    <lineage>
        <taxon>Bacteria</taxon>
        <taxon>Bacillati</taxon>
        <taxon>Actinomycetota</taxon>
        <taxon>Actinomycetes</taxon>
        <taxon>Kitasatosporales</taxon>
        <taxon>Streptomycetaceae</taxon>
        <taxon>Streptomyces</taxon>
    </lineage>
</organism>
<dbReference type="InterPro" id="IPR001279">
    <property type="entry name" value="Metallo-B-lactamas"/>
</dbReference>
<feature type="domain" description="Metallo-beta-lactamase" evidence="1">
    <location>
        <begin position="23"/>
        <end position="112"/>
    </location>
</feature>
<evidence type="ECO:0000259" key="1">
    <source>
        <dbReference type="Pfam" id="PF00753"/>
    </source>
</evidence>
<dbReference type="Pfam" id="PF00753">
    <property type="entry name" value="Lactamase_B"/>
    <property type="match status" value="1"/>
</dbReference>
<dbReference type="Gene3D" id="3.60.15.10">
    <property type="entry name" value="Ribonuclease Z/Hydroxyacylglutathione hydrolase-like"/>
    <property type="match status" value="1"/>
</dbReference>
<dbReference type="RefSeq" id="WP_138052017.1">
    <property type="nucleotide sequence ID" value="NZ_VAWE01000001.1"/>
</dbReference>
<dbReference type="EMBL" id="VAWE01000001">
    <property type="protein sequence ID" value="TLQ42608.1"/>
    <property type="molecule type" value="Genomic_DNA"/>
</dbReference>
<gene>
    <name evidence="2" type="ORF">FEF34_04935</name>
</gene>
<keyword evidence="2" id="KW-0378">Hydrolase</keyword>
<keyword evidence="3" id="KW-1185">Reference proteome</keyword>
<dbReference type="GO" id="GO:0016787">
    <property type="term" value="F:hydrolase activity"/>
    <property type="evidence" value="ECO:0007669"/>
    <property type="project" value="UniProtKB-KW"/>
</dbReference>
<evidence type="ECO:0000313" key="2">
    <source>
        <dbReference type="EMBL" id="TLQ42608.1"/>
    </source>
</evidence>
<sequence>MTVSFLPRQGVSPEGDLAVTILDVGHGNSAIVRDGQRCAVVDAADDTTHAELERLGCTDLEEVVVSHVDNDHIAGMNRLLLDPRWSLGRVRVNTDASKDTRAWRHLQETLQLVYDDKRITGILPVYTDTGLPIRVGRAELEVCHPRSLMALSGPRTRDARFGTVTSNTMSAVIRIHLDGAAAVLLASDIDGVGLRDILDRRSQQLCADVLVFPHHGGLPGAMNPVEFARSLTSAVDPRMVIFSMGTSGRTANPRPEIIEGVRAAAPDAHIACTQLSVHCHELGSPPPPEGHLSEAMARGRSASRCCAGSIVITRTENGFQYAPPLPRHGEFVLALASGTETGTLPLCRARASPIPNPSTGDSVR</sequence>
<protein>
    <submittedName>
        <fullName evidence="2">MBL fold metallo-hydrolase</fullName>
    </submittedName>
</protein>
<dbReference type="SUPFAM" id="SSF56281">
    <property type="entry name" value="Metallo-hydrolase/oxidoreductase"/>
    <property type="match status" value="1"/>
</dbReference>
<accession>A0A5R9DYA3</accession>